<evidence type="ECO:0000256" key="3">
    <source>
        <dbReference type="ARBA" id="ARBA00022692"/>
    </source>
</evidence>
<dbReference type="Proteomes" id="UP000076715">
    <property type="component" value="Unassembled WGS sequence"/>
</dbReference>
<evidence type="ECO:0000256" key="4">
    <source>
        <dbReference type="ARBA" id="ARBA00022989"/>
    </source>
</evidence>
<feature type="transmembrane region" description="Helical" evidence="7">
    <location>
        <begin position="156"/>
        <end position="175"/>
    </location>
</feature>
<dbReference type="OrthoDB" id="9814523at2"/>
<evidence type="ECO:0000313" key="9">
    <source>
        <dbReference type="Proteomes" id="UP000076715"/>
    </source>
</evidence>
<dbReference type="Gene3D" id="1.20.1730.10">
    <property type="entry name" value="Sodium/glucose cotransporter"/>
    <property type="match status" value="1"/>
</dbReference>
<keyword evidence="9" id="KW-1185">Reference proteome</keyword>
<dbReference type="STRING" id="1642818.AWE51_24900"/>
<name>A0A163A1H5_9FLAO</name>
<gene>
    <name evidence="8" type="ORF">AWE51_24900</name>
</gene>
<evidence type="ECO:0000256" key="7">
    <source>
        <dbReference type="SAM" id="Phobius"/>
    </source>
</evidence>
<keyword evidence="5 7" id="KW-0472">Membrane</keyword>
<keyword evidence="3 7" id="KW-0812">Transmembrane</keyword>
<dbReference type="PROSITE" id="PS50283">
    <property type="entry name" value="NA_SOLUT_SYMP_3"/>
    <property type="match status" value="1"/>
</dbReference>
<dbReference type="AlphaFoldDB" id="A0A163A1H5"/>
<feature type="transmembrane region" description="Helical" evidence="7">
    <location>
        <begin position="239"/>
        <end position="257"/>
    </location>
</feature>
<reference evidence="8 9" key="1">
    <citation type="submission" date="2016-01" db="EMBL/GenBank/DDBJ databases">
        <title>The draft genome sequence of Aquimarina sp. RZW4-3-2.</title>
        <authorList>
            <person name="Wang Y."/>
        </authorList>
    </citation>
    <scope>NUCLEOTIDE SEQUENCE [LARGE SCALE GENOMIC DNA]</scope>
    <source>
        <strain evidence="8 9">RZW4-3-2</strain>
    </source>
</reference>
<evidence type="ECO:0000313" key="8">
    <source>
        <dbReference type="EMBL" id="KZS40198.1"/>
    </source>
</evidence>
<keyword evidence="4 7" id="KW-1133">Transmembrane helix</keyword>
<feature type="transmembrane region" description="Helical" evidence="7">
    <location>
        <begin position="434"/>
        <end position="454"/>
    </location>
</feature>
<feature type="transmembrane region" description="Helical" evidence="7">
    <location>
        <begin position="121"/>
        <end position="144"/>
    </location>
</feature>
<proteinExistence type="inferred from homology"/>
<dbReference type="GO" id="GO:0005412">
    <property type="term" value="F:D-glucose:sodium symporter activity"/>
    <property type="evidence" value="ECO:0007669"/>
    <property type="project" value="TreeGrafter"/>
</dbReference>
<evidence type="ECO:0000256" key="2">
    <source>
        <dbReference type="ARBA" id="ARBA00006434"/>
    </source>
</evidence>
<dbReference type="InterPro" id="IPR001734">
    <property type="entry name" value="Na/solute_symporter"/>
</dbReference>
<dbReference type="GO" id="GO:0005886">
    <property type="term" value="C:plasma membrane"/>
    <property type="evidence" value="ECO:0007669"/>
    <property type="project" value="TreeGrafter"/>
</dbReference>
<dbReference type="PANTHER" id="PTHR11819:SF195">
    <property type="entry name" value="SODIUM_GLUCOSE COTRANSPORTER 4"/>
    <property type="match status" value="1"/>
</dbReference>
<dbReference type="EMBL" id="LQRT01000014">
    <property type="protein sequence ID" value="KZS40198.1"/>
    <property type="molecule type" value="Genomic_DNA"/>
</dbReference>
<feature type="transmembrane region" description="Helical" evidence="7">
    <location>
        <begin position="6"/>
        <end position="25"/>
    </location>
</feature>
<feature type="transmembrane region" description="Helical" evidence="7">
    <location>
        <begin position="520"/>
        <end position="538"/>
    </location>
</feature>
<dbReference type="NCBIfam" id="TIGR00813">
    <property type="entry name" value="sss"/>
    <property type="match status" value="1"/>
</dbReference>
<comment type="similarity">
    <text evidence="2 6">Belongs to the sodium:solute symporter (SSF) (TC 2.A.21) family.</text>
</comment>
<feature type="transmembrane region" description="Helical" evidence="7">
    <location>
        <begin position="46"/>
        <end position="67"/>
    </location>
</feature>
<protein>
    <submittedName>
        <fullName evidence="8">Sodium:glucose symporter</fullName>
    </submittedName>
</protein>
<sequence length="542" mass="58569">MNITIIDLSIIAIYLIGIVIVGIWAGGGFKKQSSNNYFLAGRSLGWGVVGASLFASNISTVHIVGFAESGFTSGLSDGIFEWMAIPCLVFLGAFIAPFYFRNKIATIPEYFERRFDGVSRTFMVVFAILTALLIHIGISLYAGATIMKEFFGLDQLWGVLLISFLTALYTILGGLKAVAVTESIQSVMLLGGSILITVFGLMMLPEVGITDFEIFKSKINPGSLSMLRSDATVAQTGGIPWYAVFLGYPVLGIWYWFTDQTIVQRALGSKSENDSRIGPMFTAILKLAPVFFMLLPGLLAFVLFKDEINTAGTGQTFSILVSKLLPVGLVGLVIASLLAALMSSVAAALNSSSTLVSIDIIKRLKPETSDEKLVTIGKITAFVVMIIAILFSLIAGSKGGSIITIVNSIGSSIAPSISAVFILGYFWKRGTKEAAKITFAIGLVIGILMFTLDFPDENGTKLITDTWGVIFMMQAWWAFVICCILFVSVSLLTPEPTTQQKALTFSASAYLDKIKSATDYRIIGIIIMVVLVVLWSIIEFLA</sequence>
<feature type="transmembrane region" description="Helical" evidence="7">
    <location>
        <begin position="474"/>
        <end position="493"/>
    </location>
</feature>
<dbReference type="InterPro" id="IPR038377">
    <property type="entry name" value="Na/Glc_symporter_sf"/>
</dbReference>
<feature type="transmembrane region" description="Helical" evidence="7">
    <location>
        <begin position="373"/>
        <end position="396"/>
    </location>
</feature>
<comment type="caution">
    <text evidence="8">The sequence shown here is derived from an EMBL/GenBank/DDBJ whole genome shotgun (WGS) entry which is preliminary data.</text>
</comment>
<dbReference type="PANTHER" id="PTHR11819">
    <property type="entry name" value="SOLUTE CARRIER FAMILY 5"/>
    <property type="match status" value="1"/>
</dbReference>
<feature type="transmembrane region" description="Helical" evidence="7">
    <location>
        <begin position="278"/>
        <end position="304"/>
    </location>
</feature>
<dbReference type="Pfam" id="PF00474">
    <property type="entry name" value="SSF"/>
    <property type="match status" value="1"/>
</dbReference>
<feature type="transmembrane region" description="Helical" evidence="7">
    <location>
        <begin position="324"/>
        <end position="352"/>
    </location>
</feature>
<evidence type="ECO:0000256" key="6">
    <source>
        <dbReference type="RuleBase" id="RU362091"/>
    </source>
</evidence>
<dbReference type="RefSeq" id="WP_066314704.1">
    <property type="nucleotide sequence ID" value="NZ_LQRT01000014.1"/>
</dbReference>
<organism evidence="8 9">
    <name type="scientific">Aquimarina aggregata</name>
    <dbReference type="NCBI Taxonomy" id="1642818"/>
    <lineage>
        <taxon>Bacteria</taxon>
        <taxon>Pseudomonadati</taxon>
        <taxon>Bacteroidota</taxon>
        <taxon>Flavobacteriia</taxon>
        <taxon>Flavobacteriales</taxon>
        <taxon>Flavobacteriaceae</taxon>
        <taxon>Aquimarina</taxon>
    </lineage>
</organism>
<evidence type="ECO:0000256" key="5">
    <source>
        <dbReference type="ARBA" id="ARBA00023136"/>
    </source>
</evidence>
<evidence type="ECO:0000256" key="1">
    <source>
        <dbReference type="ARBA" id="ARBA00004141"/>
    </source>
</evidence>
<feature type="transmembrane region" description="Helical" evidence="7">
    <location>
        <begin position="79"/>
        <end position="100"/>
    </location>
</feature>
<feature type="transmembrane region" description="Helical" evidence="7">
    <location>
        <begin position="187"/>
        <end position="204"/>
    </location>
</feature>
<feature type="transmembrane region" description="Helical" evidence="7">
    <location>
        <begin position="402"/>
        <end position="427"/>
    </location>
</feature>
<accession>A0A163A1H5</accession>
<comment type="subcellular location">
    <subcellularLocation>
        <location evidence="1">Membrane</location>
        <topology evidence="1">Multi-pass membrane protein</topology>
    </subcellularLocation>
</comment>